<keyword evidence="5" id="KW-0175">Coiled coil</keyword>
<dbReference type="OrthoDB" id="45365at2759"/>
<dbReference type="STRING" id="27342.A0A0H2SA52"/>
<comment type="subcellular location">
    <subcellularLocation>
        <location evidence="1">Cytoplasm</location>
    </subcellularLocation>
</comment>
<organism evidence="7 8">
    <name type="scientific">Schizopora paradoxa</name>
    <dbReference type="NCBI Taxonomy" id="27342"/>
    <lineage>
        <taxon>Eukaryota</taxon>
        <taxon>Fungi</taxon>
        <taxon>Dikarya</taxon>
        <taxon>Basidiomycota</taxon>
        <taxon>Agaricomycotina</taxon>
        <taxon>Agaricomycetes</taxon>
        <taxon>Hymenochaetales</taxon>
        <taxon>Schizoporaceae</taxon>
        <taxon>Schizopora</taxon>
    </lineage>
</organism>
<evidence type="ECO:0000256" key="6">
    <source>
        <dbReference type="SAM" id="MobiDB-lite"/>
    </source>
</evidence>
<evidence type="ECO:0000313" key="8">
    <source>
        <dbReference type="Proteomes" id="UP000053477"/>
    </source>
</evidence>
<evidence type="ECO:0000256" key="5">
    <source>
        <dbReference type="ARBA" id="ARBA00023054"/>
    </source>
</evidence>
<dbReference type="Proteomes" id="UP000053477">
    <property type="component" value="Unassembled WGS sequence"/>
</dbReference>
<dbReference type="Pfam" id="PF24681">
    <property type="entry name" value="Kelch_KLHDC2_KLHL20_DRC7"/>
    <property type="match status" value="2"/>
</dbReference>
<evidence type="ECO:0000313" key="7">
    <source>
        <dbReference type="EMBL" id="KLO20739.1"/>
    </source>
</evidence>
<dbReference type="FunFam" id="2.120.10.80:FF:000049">
    <property type="entry name" value="Cell polarity protein (Tea1)"/>
    <property type="match status" value="1"/>
</dbReference>
<evidence type="ECO:0000256" key="3">
    <source>
        <dbReference type="ARBA" id="ARBA00022490"/>
    </source>
</evidence>
<accession>A0A0H2SA52</accession>
<name>A0A0H2SA52_9AGAM</name>
<keyword evidence="3" id="KW-0963">Cytoplasm</keyword>
<gene>
    <name evidence="7" type="ORF">SCHPADRAFT_19659</name>
</gene>
<keyword evidence="4" id="KW-0677">Repeat</keyword>
<dbReference type="InParanoid" id="A0A0H2SA52"/>
<sequence>MCAQEVSPGSSGEHPSWSTLEVQLEPPRLIPGRRAGVSSNPSPSPLPRHSHSLTATTTEAGDFLLFGGSMQGSSRNDVYTFSPGESSVTLLQTAGDAPSRRVAHKSVLVHKVLIVWGGDTRKDTQRDGYLDGGLYMLNLITSEWSRISIHGPSPRGRYGHTMSLVKNKLYVFGGQADSIYMNDLWVFDLVSLTRKARWELVNMGPDSDSVGPQRRSGHSSVTVGSRIYIFGGRESQFCYNDTWCFDTEKLLWAKLKCVGSLPTPREGHAAAVVNDVMYIFGGKGADGSVYGDLVALHLTQRRWYTFENLGCAPSARWGHTIAALGTCIHLLGGQIAENDHNDDNANSVSVLDVGFITYP</sequence>
<evidence type="ECO:0000256" key="2">
    <source>
        <dbReference type="ARBA" id="ARBA00022441"/>
    </source>
</evidence>
<reference evidence="7 8" key="1">
    <citation type="submission" date="2015-04" db="EMBL/GenBank/DDBJ databases">
        <title>Complete genome sequence of Schizopora paradoxa KUC8140, a cosmopolitan wood degrader in East Asia.</title>
        <authorList>
            <consortium name="DOE Joint Genome Institute"/>
            <person name="Min B."/>
            <person name="Park H."/>
            <person name="Jang Y."/>
            <person name="Kim J.-J."/>
            <person name="Kim K.H."/>
            <person name="Pangilinan J."/>
            <person name="Lipzen A."/>
            <person name="Riley R."/>
            <person name="Grigoriev I.V."/>
            <person name="Spatafora J.W."/>
            <person name="Choi I.-G."/>
        </authorList>
    </citation>
    <scope>NUCLEOTIDE SEQUENCE [LARGE SCALE GENOMIC DNA]</scope>
    <source>
        <strain evidence="7 8">KUC8140</strain>
    </source>
</reference>
<dbReference type="EMBL" id="KQ085882">
    <property type="protein sequence ID" value="KLO20739.1"/>
    <property type="molecule type" value="Genomic_DNA"/>
</dbReference>
<protein>
    <submittedName>
        <fullName evidence="7">Galactose oxidase</fullName>
    </submittedName>
</protein>
<proteinExistence type="predicted"/>
<keyword evidence="8" id="KW-1185">Reference proteome</keyword>
<dbReference type="InterPro" id="IPR015915">
    <property type="entry name" value="Kelch-typ_b-propeller"/>
</dbReference>
<dbReference type="PANTHER" id="PTHR46093:SF18">
    <property type="entry name" value="FIBRONECTIN TYPE-III DOMAIN-CONTAINING PROTEIN"/>
    <property type="match status" value="1"/>
</dbReference>
<dbReference type="Gene3D" id="2.120.10.80">
    <property type="entry name" value="Kelch-type beta propeller"/>
    <property type="match status" value="2"/>
</dbReference>
<dbReference type="PANTHER" id="PTHR46093">
    <property type="entry name" value="ACYL-COA-BINDING DOMAIN-CONTAINING PROTEIN 5"/>
    <property type="match status" value="1"/>
</dbReference>
<dbReference type="SUPFAM" id="SSF117281">
    <property type="entry name" value="Kelch motif"/>
    <property type="match status" value="1"/>
</dbReference>
<keyword evidence="2" id="KW-0880">Kelch repeat</keyword>
<dbReference type="AlphaFoldDB" id="A0A0H2SA52"/>
<feature type="region of interest" description="Disordered" evidence="6">
    <location>
        <begin position="30"/>
        <end position="52"/>
    </location>
</feature>
<evidence type="ECO:0000256" key="4">
    <source>
        <dbReference type="ARBA" id="ARBA00022737"/>
    </source>
</evidence>
<dbReference type="GO" id="GO:0005737">
    <property type="term" value="C:cytoplasm"/>
    <property type="evidence" value="ECO:0007669"/>
    <property type="project" value="UniProtKB-SubCell"/>
</dbReference>
<evidence type="ECO:0000256" key="1">
    <source>
        <dbReference type="ARBA" id="ARBA00004496"/>
    </source>
</evidence>